<keyword evidence="3" id="KW-1185">Reference proteome</keyword>
<evidence type="ECO:0000256" key="1">
    <source>
        <dbReference type="SAM" id="MobiDB-lite"/>
    </source>
</evidence>
<evidence type="ECO:0000313" key="2">
    <source>
        <dbReference type="EMBL" id="MFD0780945.1"/>
    </source>
</evidence>
<name>A0ABW2ZQX3_9MICO</name>
<feature type="compositionally biased region" description="Basic and acidic residues" evidence="1">
    <location>
        <begin position="58"/>
        <end position="68"/>
    </location>
</feature>
<feature type="compositionally biased region" description="Basic residues" evidence="1">
    <location>
        <begin position="11"/>
        <end position="23"/>
    </location>
</feature>
<accession>A0ABW2ZQX3</accession>
<feature type="compositionally biased region" description="Basic and acidic residues" evidence="1">
    <location>
        <begin position="1"/>
        <end position="10"/>
    </location>
</feature>
<dbReference type="EMBL" id="JBHTIM010000001">
    <property type="protein sequence ID" value="MFD0780945.1"/>
    <property type="molecule type" value="Genomic_DNA"/>
</dbReference>
<gene>
    <name evidence="2" type="ORF">ACFQZV_06485</name>
</gene>
<organism evidence="2 3">
    <name type="scientific">Microbacterium koreense</name>
    <dbReference type="NCBI Taxonomy" id="323761"/>
    <lineage>
        <taxon>Bacteria</taxon>
        <taxon>Bacillati</taxon>
        <taxon>Actinomycetota</taxon>
        <taxon>Actinomycetes</taxon>
        <taxon>Micrococcales</taxon>
        <taxon>Microbacteriaceae</taxon>
        <taxon>Microbacterium</taxon>
    </lineage>
</organism>
<protein>
    <submittedName>
        <fullName evidence="2">Uncharacterized protein</fullName>
    </submittedName>
</protein>
<dbReference type="Proteomes" id="UP001597042">
    <property type="component" value="Unassembled WGS sequence"/>
</dbReference>
<feature type="compositionally biased region" description="Low complexity" evidence="1">
    <location>
        <begin position="44"/>
        <end position="57"/>
    </location>
</feature>
<comment type="caution">
    <text evidence="2">The sequence shown here is derived from an EMBL/GenBank/DDBJ whole genome shotgun (WGS) entry which is preliminary data.</text>
</comment>
<evidence type="ECO:0000313" key="3">
    <source>
        <dbReference type="Proteomes" id="UP001597042"/>
    </source>
</evidence>
<sequence>MSADDAEPRVPRQRVVRTGRRRVSLTPAPGTHPEPASADDDADATASGSSSESGPNDARMRQDVPPHY</sequence>
<proteinExistence type="predicted"/>
<reference evidence="3" key="1">
    <citation type="journal article" date="2019" name="Int. J. Syst. Evol. Microbiol.">
        <title>The Global Catalogue of Microorganisms (GCM) 10K type strain sequencing project: providing services to taxonomists for standard genome sequencing and annotation.</title>
        <authorList>
            <consortium name="The Broad Institute Genomics Platform"/>
            <consortium name="The Broad Institute Genome Sequencing Center for Infectious Disease"/>
            <person name="Wu L."/>
            <person name="Ma J."/>
        </authorList>
    </citation>
    <scope>NUCLEOTIDE SEQUENCE [LARGE SCALE GENOMIC DNA]</scope>
    <source>
        <strain evidence="3">CCUG 50754</strain>
    </source>
</reference>
<feature type="region of interest" description="Disordered" evidence="1">
    <location>
        <begin position="1"/>
        <end position="68"/>
    </location>
</feature>
<dbReference type="RefSeq" id="WP_378752156.1">
    <property type="nucleotide sequence ID" value="NZ_JBHSSV010000008.1"/>
</dbReference>